<organism evidence="2 3">
    <name type="scientific">Ascidiaceihabitans donghaensis</name>
    <dbReference type="NCBI Taxonomy" id="1510460"/>
    <lineage>
        <taxon>Bacteria</taxon>
        <taxon>Pseudomonadati</taxon>
        <taxon>Pseudomonadota</taxon>
        <taxon>Alphaproteobacteria</taxon>
        <taxon>Rhodobacterales</taxon>
        <taxon>Paracoccaceae</taxon>
        <taxon>Ascidiaceihabitans</taxon>
    </lineage>
</organism>
<evidence type="ECO:0000259" key="1">
    <source>
        <dbReference type="PROSITE" id="PS50995"/>
    </source>
</evidence>
<dbReference type="Proteomes" id="UP000244880">
    <property type="component" value="Unassembled WGS sequence"/>
</dbReference>
<sequence>MIGSDYPMHDSDPFAPLLNEDAFDKNFNIRVLRLASSLSTILQRSTLRDSNVTTQEYRILISIARHGAGHLRAISRKASMDAAHASRTMKAMQSKGWLDRNPDPTDKRLAVFSMTDQGRTAFMQVYPAAAKLSDDFSKLFTEDEVHHLCDMLDRARAYAATRLDDAGPAET</sequence>
<dbReference type="RefSeq" id="WP_181364450.1">
    <property type="nucleotide sequence ID" value="NZ_OMOR01000001.1"/>
</dbReference>
<gene>
    <name evidence="2" type="primary">marR</name>
    <name evidence="2" type="ORF">ASD8599_01919</name>
</gene>
<name>A0A2R8BDL2_9RHOB</name>
<dbReference type="PANTHER" id="PTHR33164:SF43">
    <property type="entry name" value="HTH-TYPE TRANSCRIPTIONAL REPRESSOR YETL"/>
    <property type="match status" value="1"/>
</dbReference>
<dbReference type="Pfam" id="PF01047">
    <property type="entry name" value="MarR"/>
    <property type="match status" value="1"/>
</dbReference>
<dbReference type="InterPro" id="IPR036390">
    <property type="entry name" value="WH_DNA-bd_sf"/>
</dbReference>
<proteinExistence type="predicted"/>
<dbReference type="EMBL" id="OMOR01000001">
    <property type="protein sequence ID" value="SPH21170.1"/>
    <property type="molecule type" value="Genomic_DNA"/>
</dbReference>
<dbReference type="GO" id="GO:0003700">
    <property type="term" value="F:DNA-binding transcription factor activity"/>
    <property type="evidence" value="ECO:0007669"/>
    <property type="project" value="InterPro"/>
</dbReference>
<dbReference type="SMART" id="SM00347">
    <property type="entry name" value="HTH_MARR"/>
    <property type="match status" value="1"/>
</dbReference>
<accession>A0A2R8BDL2</accession>
<dbReference type="PROSITE" id="PS50995">
    <property type="entry name" value="HTH_MARR_2"/>
    <property type="match status" value="1"/>
</dbReference>
<evidence type="ECO:0000313" key="3">
    <source>
        <dbReference type="Proteomes" id="UP000244880"/>
    </source>
</evidence>
<dbReference type="AlphaFoldDB" id="A0A2R8BDL2"/>
<dbReference type="PANTHER" id="PTHR33164">
    <property type="entry name" value="TRANSCRIPTIONAL REGULATOR, MARR FAMILY"/>
    <property type="match status" value="1"/>
</dbReference>
<dbReference type="SUPFAM" id="SSF46785">
    <property type="entry name" value="Winged helix' DNA-binding domain"/>
    <property type="match status" value="1"/>
</dbReference>
<dbReference type="GO" id="GO:0006950">
    <property type="term" value="P:response to stress"/>
    <property type="evidence" value="ECO:0007669"/>
    <property type="project" value="TreeGrafter"/>
</dbReference>
<reference evidence="2 3" key="1">
    <citation type="submission" date="2018-03" db="EMBL/GenBank/DDBJ databases">
        <authorList>
            <person name="Keele B.F."/>
        </authorList>
    </citation>
    <scope>NUCLEOTIDE SEQUENCE [LARGE SCALE GENOMIC DNA]</scope>
    <source>
        <strain evidence="2 3">CECT 8599</strain>
    </source>
</reference>
<keyword evidence="3" id="KW-1185">Reference proteome</keyword>
<protein>
    <submittedName>
        <fullName evidence="2">Multiple antibiotic resistance protein MarR</fullName>
    </submittedName>
</protein>
<feature type="domain" description="HTH marR-type" evidence="1">
    <location>
        <begin position="24"/>
        <end position="157"/>
    </location>
</feature>
<evidence type="ECO:0000313" key="2">
    <source>
        <dbReference type="EMBL" id="SPH21170.1"/>
    </source>
</evidence>
<dbReference type="InterPro" id="IPR036388">
    <property type="entry name" value="WH-like_DNA-bd_sf"/>
</dbReference>
<dbReference type="InterPro" id="IPR039422">
    <property type="entry name" value="MarR/SlyA-like"/>
</dbReference>
<dbReference type="Gene3D" id="1.10.10.10">
    <property type="entry name" value="Winged helix-like DNA-binding domain superfamily/Winged helix DNA-binding domain"/>
    <property type="match status" value="1"/>
</dbReference>
<dbReference type="InterPro" id="IPR000835">
    <property type="entry name" value="HTH_MarR-typ"/>
</dbReference>